<dbReference type="KEGG" id="nga:Ngar_c35440"/>
<name>K0IMP3_NITGG</name>
<dbReference type="EMBL" id="CP002408">
    <property type="protein sequence ID" value="AFU60457.1"/>
    <property type="molecule type" value="Genomic_DNA"/>
</dbReference>
<reference evidence="1 2" key="1">
    <citation type="journal article" date="2012" name="Environ. Microbiol.">
        <title>The genome of the ammonia-oxidizing Candidatus Nitrososphaera gargensis: insights into metabolic versatility and environmental adaptations.</title>
        <authorList>
            <person name="Spang A."/>
            <person name="Poehlein A."/>
            <person name="Offre P."/>
            <person name="Zumbragel S."/>
            <person name="Haider S."/>
            <person name="Rychlik N."/>
            <person name="Nowka B."/>
            <person name="Schmeisser C."/>
            <person name="Lebedeva E.V."/>
            <person name="Rattei T."/>
            <person name="Bohm C."/>
            <person name="Schmid M."/>
            <person name="Galushko A."/>
            <person name="Hatzenpichler R."/>
            <person name="Weinmaier T."/>
            <person name="Daniel R."/>
            <person name="Schleper C."/>
            <person name="Spieck E."/>
            <person name="Streit W."/>
            <person name="Wagner M."/>
        </authorList>
    </citation>
    <scope>NUCLEOTIDE SEQUENCE [LARGE SCALE GENOMIC DNA]</scope>
    <source>
        <strain evidence="2">Ga9.2</strain>
    </source>
</reference>
<dbReference type="InParanoid" id="K0IMP3"/>
<organism evidence="1 2">
    <name type="scientific">Nitrososphaera gargensis (strain Ga9.2)</name>
    <dbReference type="NCBI Taxonomy" id="1237085"/>
    <lineage>
        <taxon>Archaea</taxon>
        <taxon>Nitrososphaerota</taxon>
        <taxon>Nitrososphaeria</taxon>
        <taxon>Nitrososphaerales</taxon>
        <taxon>Nitrososphaeraceae</taxon>
        <taxon>Nitrososphaera</taxon>
    </lineage>
</organism>
<protein>
    <submittedName>
        <fullName evidence="1">Uncharacterized protein</fullName>
    </submittedName>
</protein>
<dbReference type="HOGENOM" id="CLU_2784244_0_0_2"/>
<accession>K0IMP3</accession>
<keyword evidence="2" id="KW-1185">Reference proteome</keyword>
<sequence>MNDSIEYTQVTPPIMAKMPAARAIVDGSDDLFSRIFSQCCENDCCNMVMIDTGYNTTILRIKEDELFG</sequence>
<dbReference type="BioCyc" id="CNIT1237085:G1324-3545-MONOMER"/>
<dbReference type="STRING" id="1237085.Ngar_c35440"/>
<evidence type="ECO:0000313" key="2">
    <source>
        <dbReference type="Proteomes" id="UP000008037"/>
    </source>
</evidence>
<proteinExistence type="predicted"/>
<dbReference type="Proteomes" id="UP000008037">
    <property type="component" value="Chromosome"/>
</dbReference>
<dbReference type="AlphaFoldDB" id="K0IMP3"/>
<evidence type="ECO:0000313" key="1">
    <source>
        <dbReference type="EMBL" id="AFU60457.1"/>
    </source>
</evidence>
<gene>
    <name evidence="1" type="ordered locus">Ngar_c35440</name>
</gene>